<organism evidence="1 2">
    <name type="scientific">Mus spicilegus</name>
    <name type="common">Mound-building mouse</name>
    <dbReference type="NCBI Taxonomy" id="10103"/>
    <lineage>
        <taxon>Eukaryota</taxon>
        <taxon>Metazoa</taxon>
        <taxon>Chordata</taxon>
        <taxon>Craniata</taxon>
        <taxon>Vertebrata</taxon>
        <taxon>Euteleostomi</taxon>
        <taxon>Mammalia</taxon>
        <taxon>Eutheria</taxon>
        <taxon>Euarchontoglires</taxon>
        <taxon>Glires</taxon>
        <taxon>Rodentia</taxon>
        <taxon>Myomorpha</taxon>
        <taxon>Muroidea</taxon>
        <taxon>Muridae</taxon>
        <taxon>Murinae</taxon>
        <taxon>Mus</taxon>
        <taxon>Mus</taxon>
    </lineage>
</organism>
<dbReference type="GeneTree" id="ENSGT00960000191489"/>
<dbReference type="Proteomes" id="UP000694415">
    <property type="component" value="Unplaced"/>
</dbReference>
<dbReference type="Ensembl" id="ENSMSIT00000007165.1">
    <property type="protein sequence ID" value="ENSMSIP00000005668.1"/>
    <property type="gene ID" value="ENSMSIG00000005110.1"/>
</dbReference>
<sequence length="102" mass="11646">ISRRPPCPGPQDPGDWRARQCLRRTEGASPAAAARRLVRWRPCRRFHLAWPVGRVSHLRHGCGGRRRRPPFCGICWENLGPIRTEPVGTRNLARNEPDRALP</sequence>
<dbReference type="Ensembl" id="ENSMSIT00000013885.1">
    <property type="protein sequence ID" value="ENSMSIP00000010948.1"/>
    <property type="gene ID" value="ENSMSIG00000009584.1"/>
</dbReference>
<evidence type="ECO:0000313" key="1">
    <source>
        <dbReference type="Ensembl" id="ENSMSIP00000010948.1"/>
    </source>
</evidence>
<proteinExistence type="predicted"/>
<dbReference type="AlphaFoldDB" id="A0A8C6MTI0"/>
<accession>A0A8C6MTI0</accession>
<protein>
    <submittedName>
        <fullName evidence="1">Uncharacterized protein</fullName>
    </submittedName>
</protein>
<reference evidence="1" key="1">
    <citation type="submission" date="2025-05" db="UniProtKB">
        <authorList>
            <consortium name="Ensembl"/>
        </authorList>
    </citation>
    <scope>IDENTIFICATION</scope>
</reference>
<keyword evidence="2" id="KW-1185">Reference proteome</keyword>
<evidence type="ECO:0000313" key="2">
    <source>
        <dbReference type="Proteomes" id="UP000694415"/>
    </source>
</evidence>
<name>A0A8C6MTI0_MUSSI</name>